<dbReference type="AlphaFoldDB" id="A0A6A4UVI3"/>
<dbReference type="EMBL" id="VIIS01002235">
    <property type="protein sequence ID" value="KAF0286706.1"/>
    <property type="molecule type" value="Genomic_DNA"/>
</dbReference>
<proteinExistence type="predicted"/>
<feature type="compositionally biased region" description="Low complexity" evidence="1">
    <location>
        <begin position="26"/>
        <end position="39"/>
    </location>
</feature>
<sequence>MVLAPGDTEMGETKTGSRVMSTSGRSTAASAEVSSLSAAEGRLAPDSPATSSDTVELDERSGEMVQVTLGHPSGGAGIVYGPPPPTLSTFSAAAAAAAAARSRPTSLERASKSRQQSLERRPGCSRSQSRQSHHSVSSQLYGAGGSQYGAQTHYEASYDPFDDPAVEVAIEPAGQNGDSACVDVKTPLEV</sequence>
<evidence type="ECO:0000313" key="2">
    <source>
        <dbReference type="EMBL" id="KAF0286706.1"/>
    </source>
</evidence>
<gene>
    <name evidence="2" type="ORF">FJT64_014824</name>
</gene>
<protein>
    <submittedName>
        <fullName evidence="2">Uncharacterized protein</fullName>
    </submittedName>
</protein>
<feature type="compositionally biased region" description="Low complexity" evidence="1">
    <location>
        <begin position="125"/>
        <end position="139"/>
    </location>
</feature>
<keyword evidence="3" id="KW-1185">Reference proteome</keyword>
<feature type="region of interest" description="Disordered" evidence="1">
    <location>
        <begin position="1"/>
        <end position="190"/>
    </location>
</feature>
<name>A0A6A4UVI3_AMPAM</name>
<evidence type="ECO:0000313" key="3">
    <source>
        <dbReference type="Proteomes" id="UP000440578"/>
    </source>
</evidence>
<reference evidence="2 3" key="1">
    <citation type="submission" date="2019-07" db="EMBL/GenBank/DDBJ databases">
        <title>Draft genome assembly of a fouling barnacle, Amphibalanus amphitrite (Darwin, 1854): The first reference genome for Thecostraca.</title>
        <authorList>
            <person name="Kim W."/>
        </authorList>
    </citation>
    <scope>NUCLEOTIDE SEQUENCE [LARGE SCALE GENOMIC DNA]</scope>
    <source>
        <strain evidence="2">SNU_AA5</strain>
        <tissue evidence="2">Soma without cirri and trophi</tissue>
    </source>
</reference>
<comment type="caution">
    <text evidence="2">The sequence shown here is derived from an EMBL/GenBank/DDBJ whole genome shotgun (WGS) entry which is preliminary data.</text>
</comment>
<dbReference type="Proteomes" id="UP000440578">
    <property type="component" value="Unassembled WGS sequence"/>
</dbReference>
<accession>A0A6A4UVI3</accession>
<feature type="compositionally biased region" description="Polar residues" evidence="1">
    <location>
        <begin position="14"/>
        <end position="25"/>
    </location>
</feature>
<evidence type="ECO:0000256" key="1">
    <source>
        <dbReference type="SAM" id="MobiDB-lite"/>
    </source>
</evidence>
<organism evidence="2 3">
    <name type="scientific">Amphibalanus amphitrite</name>
    <name type="common">Striped barnacle</name>
    <name type="synonym">Balanus amphitrite</name>
    <dbReference type="NCBI Taxonomy" id="1232801"/>
    <lineage>
        <taxon>Eukaryota</taxon>
        <taxon>Metazoa</taxon>
        <taxon>Ecdysozoa</taxon>
        <taxon>Arthropoda</taxon>
        <taxon>Crustacea</taxon>
        <taxon>Multicrustacea</taxon>
        <taxon>Cirripedia</taxon>
        <taxon>Thoracica</taxon>
        <taxon>Thoracicalcarea</taxon>
        <taxon>Balanomorpha</taxon>
        <taxon>Balanoidea</taxon>
        <taxon>Balanidae</taxon>
        <taxon>Amphibalaninae</taxon>
        <taxon>Amphibalanus</taxon>
    </lineage>
</organism>